<protein>
    <submittedName>
        <fullName evidence="3">SICA antigen</fullName>
    </submittedName>
</protein>
<evidence type="ECO:0000313" key="4">
    <source>
        <dbReference type="Proteomes" id="UP000092716"/>
    </source>
</evidence>
<dbReference type="EMBL" id="CP016246">
    <property type="protein sequence ID" value="ANQ07682.1"/>
    <property type="molecule type" value="Genomic_DNA"/>
</dbReference>
<dbReference type="Proteomes" id="UP000092716">
    <property type="component" value="Chromosome 8"/>
</dbReference>
<feature type="transmembrane region" description="Helical" evidence="1">
    <location>
        <begin position="33"/>
        <end position="56"/>
    </location>
</feature>
<proteinExistence type="predicted"/>
<dbReference type="GeneID" id="30908912"/>
<organism evidence="3 4">
    <name type="scientific">Plasmodium coatneyi</name>
    <dbReference type="NCBI Taxonomy" id="208452"/>
    <lineage>
        <taxon>Eukaryota</taxon>
        <taxon>Sar</taxon>
        <taxon>Alveolata</taxon>
        <taxon>Apicomplexa</taxon>
        <taxon>Aconoidasida</taxon>
        <taxon>Haemosporida</taxon>
        <taxon>Plasmodiidae</taxon>
        <taxon>Plasmodium</taxon>
    </lineage>
</organism>
<keyword evidence="1" id="KW-0812">Transmembrane</keyword>
<dbReference type="OrthoDB" id="376328at2759"/>
<dbReference type="RefSeq" id="XP_019914377.1">
    <property type="nucleotide sequence ID" value="XM_020058993.1"/>
</dbReference>
<dbReference type="AlphaFoldDB" id="A0A1B1DY17"/>
<dbReference type="VEuPathDB" id="PlasmoDB:PCOAH_00021860"/>
<keyword evidence="4" id="KW-1185">Reference proteome</keyword>
<name>A0A1B1DY17_9APIC</name>
<reference evidence="4" key="1">
    <citation type="submission" date="2016-06" db="EMBL/GenBank/DDBJ databases">
        <title>First high quality genome sequence of Plasmodium coatneyi using continuous long reads from single molecule, real-time sequencing.</title>
        <authorList>
            <person name="Chien J.-T."/>
            <person name="Pakala S.B."/>
            <person name="Geraldo J.A."/>
            <person name="Lapp S.A."/>
            <person name="Barnwell J.W."/>
            <person name="Kissinger J.C."/>
            <person name="Galinski M.R."/>
            <person name="Humphrey J.C."/>
        </authorList>
    </citation>
    <scope>NUCLEOTIDE SEQUENCE [LARGE SCALE GENOMIC DNA]</scope>
    <source>
        <strain evidence="4">Hackeri</strain>
    </source>
</reference>
<evidence type="ECO:0000259" key="2">
    <source>
        <dbReference type="Pfam" id="PF12879"/>
    </source>
</evidence>
<keyword evidence="1" id="KW-0472">Membrane</keyword>
<keyword evidence="1" id="KW-1133">Transmembrane helix</keyword>
<accession>A0A1B1DY17</accession>
<gene>
    <name evidence="3" type="ORF">PCOAH_00021860</name>
</gene>
<evidence type="ECO:0000256" key="1">
    <source>
        <dbReference type="SAM" id="Phobius"/>
    </source>
</evidence>
<dbReference type="InterPro" id="IPR024288">
    <property type="entry name" value="SICA_C"/>
</dbReference>
<sequence>MKTSNTERSAVVIPRQPQKTLPRVHEVSLLESYLPLALVFLGVSAMTYLLWKYFIFLRKKRQRYRRAHQVCGPPTLGEQLPDHVDDQYDGPHEYTLVKERRQPKSAPMRRTKRLKEQGVDGRVCHRTIIDIHLEVLDECQEGGLHSRKEDFFEILVQEFIGSDFIKEEFVPKEDVAYSGFRV</sequence>
<dbReference type="Pfam" id="PF12879">
    <property type="entry name" value="SICA_C"/>
    <property type="match status" value="1"/>
</dbReference>
<feature type="domain" description="Schizont-infected cell agglutination C-terminal" evidence="2">
    <location>
        <begin position="52"/>
        <end position="177"/>
    </location>
</feature>
<evidence type="ECO:0000313" key="3">
    <source>
        <dbReference type="EMBL" id="ANQ07682.1"/>
    </source>
</evidence>
<dbReference type="KEGG" id="pcot:PCOAH_00021860"/>